<evidence type="ECO:0000256" key="6">
    <source>
        <dbReference type="ARBA" id="ARBA00023170"/>
    </source>
</evidence>
<gene>
    <name evidence="12" type="ORF">GBAR_LOCUS9784</name>
</gene>
<keyword evidence="8" id="KW-0807">Transducer</keyword>
<evidence type="ECO:0000256" key="10">
    <source>
        <dbReference type="SAM" id="SignalP"/>
    </source>
</evidence>
<keyword evidence="5 9" id="KW-0472">Membrane</keyword>
<dbReference type="PRINTS" id="PR01176">
    <property type="entry name" value="GABABRECEPTR"/>
</dbReference>
<evidence type="ECO:0000256" key="9">
    <source>
        <dbReference type="SAM" id="Phobius"/>
    </source>
</evidence>
<dbReference type="InterPro" id="IPR002455">
    <property type="entry name" value="GPCR3_GABA-B"/>
</dbReference>
<evidence type="ECO:0000256" key="2">
    <source>
        <dbReference type="ARBA" id="ARBA00022692"/>
    </source>
</evidence>
<feature type="transmembrane region" description="Helical" evidence="9">
    <location>
        <begin position="517"/>
        <end position="535"/>
    </location>
</feature>
<feature type="transmembrane region" description="Helical" evidence="9">
    <location>
        <begin position="470"/>
        <end position="496"/>
    </location>
</feature>
<evidence type="ECO:0000256" key="5">
    <source>
        <dbReference type="ARBA" id="ARBA00023136"/>
    </source>
</evidence>
<organism evidence="12 13">
    <name type="scientific">Geodia barretti</name>
    <name type="common">Barrett's horny sponge</name>
    <dbReference type="NCBI Taxonomy" id="519541"/>
    <lineage>
        <taxon>Eukaryota</taxon>
        <taxon>Metazoa</taxon>
        <taxon>Porifera</taxon>
        <taxon>Demospongiae</taxon>
        <taxon>Heteroscleromorpha</taxon>
        <taxon>Tetractinellida</taxon>
        <taxon>Astrophorina</taxon>
        <taxon>Geodiidae</taxon>
        <taxon>Geodia</taxon>
    </lineage>
</organism>
<feature type="chain" id="PRO_5041457515" evidence="10">
    <location>
        <begin position="23"/>
        <end position="759"/>
    </location>
</feature>
<dbReference type="PANTHER" id="PTHR10519">
    <property type="entry name" value="GABA-B RECEPTOR"/>
    <property type="match status" value="1"/>
</dbReference>
<feature type="transmembrane region" description="Helical" evidence="9">
    <location>
        <begin position="722"/>
        <end position="748"/>
    </location>
</feature>
<feature type="transmembrane region" description="Helical" evidence="9">
    <location>
        <begin position="598"/>
        <end position="619"/>
    </location>
</feature>
<feature type="transmembrane region" description="Helical" evidence="9">
    <location>
        <begin position="652"/>
        <end position="673"/>
    </location>
</feature>
<feature type="transmembrane region" description="Helical" evidence="9">
    <location>
        <begin position="559"/>
        <end position="577"/>
    </location>
</feature>
<comment type="caution">
    <text evidence="12">The sequence shown here is derived from an EMBL/GenBank/DDBJ whole genome shotgun (WGS) entry which is preliminary data.</text>
</comment>
<feature type="signal peptide" evidence="10">
    <location>
        <begin position="1"/>
        <end position="22"/>
    </location>
</feature>
<comment type="subcellular location">
    <subcellularLocation>
        <location evidence="1">Membrane</location>
        <topology evidence="1">Multi-pass membrane protein</topology>
    </subcellularLocation>
</comment>
<dbReference type="PRINTS" id="PR00248">
    <property type="entry name" value="GPCRMGR"/>
</dbReference>
<dbReference type="GO" id="GO:0038039">
    <property type="term" value="C:G protein-coupled receptor heterodimeric complex"/>
    <property type="evidence" value="ECO:0007669"/>
    <property type="project" value="TreeGrafter"/>
</dbReference>
<evidence type="ECO:0000256" key="7">
    <source>
        <dbReference type="ARBA" id="ARBA00023180"/>
    </source>
</evidence>
<keyword evidence="6 12" id="KW-0675">Receptor</keyword>
<evidence type="ECO:0000256" key="8">
    <source>
        <dbReference type="ARBA" id="ARBA00023224"/>
    </source>
</evidence>
<dbReference type="Pfam" id="PF00003">
    <property type="entry name" value="7tm_3"/>
    <property type="match status" value="1"/>
</dbReference>
<dbReference type="Proteomes" id="UP001174909">
    <property type="component" value="Unassembled WGS sequence"/>
</dbReference>
<name>A0AA35WC27_GEOBA</name>
<dbReference type="InterPro" id="IPR017978">
    <property type="entry name" value="GPCR_3_C"/>
</dbReference>
<sequence length="759" mass="85139">MGFVHWILISVTTLLRVSTADTAVTVRNVTLLVLAPYGGGYEGQGEPGWKAGPAVVPAVRLAVDRINNRTDVLPGYHVQLLEENSGCEHSLGTMYKFATSVVLKRSSSNVVGVIGPGCSESTLLVGKLGARDGISLIQISPAATSPQLTDTVKYRNTFRMLSTALQHIGVVTQLMALNSWENVAVLYDNSRVFFRLQSEMLLAAQPSKIGFESAIDSTHYPLGSIEARYKVIILIAGGEMMKEVMCLAYHHTPKLVYPVYQWIMVDYSKHGLTSSIGFRHSGKFYNCTREIMKEALEGTILTYFQFTSQQQEDKLLLNDVDLTLEHYQELYQQYLREYLAELRQNDRDYSYEPDAEDYAVSYYDSTWALTLAINVSLEKISLTDYTFGQPHTTKIIRQQLGDLKFDGLMGNISFNSTTQDSNTPVNINQCIKGECNSIGVYDGTTLDLTSTEAKFVSEIFHNAVIGVNHAVAVIALATSILLAVYTACLHAIFIAFQRHQSIKAASFTLSHFMFSGCYLLLCQAFFTLAAFSYGWETKTAADIHNRDVSLGVICNINEWLNSIGMSLILSTLCVKLWRVYRIFSYFNTRSYLISDLSLTLFIVVVVTVNVVILVLWTTVDPLLATFEQQGIEYDGEDEPVLLVRVSCHCQYYNLWIAIIYSVLLLLLTSVVVLSSLNRRISRRNFRTAKSVNLMVYMIAPTYFLGNGLAFKLQSLDIHYTYVLWQFSLLSIVCLVCGFMFTPPAYIAVRVSFLTPYTKR</sequence>
<reference evidence="12" key="1">
    <citation type="submission" date="2023-03" db="EMBL/GenBank/DDBJ databases">
        <authorList>
            <person name="Steffen K."/>
            <person name="Cardenas P."/>
        </authorList>
    </citation>
    <scope>NUCLEOTIDE SEQUENCE</scope>
</reference>
<dbReference type="InterPro" id="IPR000337">
    <property type="entry name" value="GPCR_3"/>
</dbReference>
<dbReference type="GO" id="GO:0007214">
    <property type="term" value="P:gamma-aminobutyric acid signaling pathway"/>
    <property type="evidence" value="ECO:0007669"/>
    <property type="project" value="TreeGrafter"/>
</dbReference>
<dbReference type="AlphaFoldDB" id="A0AA35WC27"/>
<evidence type="ECO:0000256" key="4">
    <source>
        <dbReference type="ARBA" id="ARBA00023040"/>
    </source>
</evidence>
<evidence type="ECO:0000256" key="1">
    <source>
        <dbReference type="ARBA" id="ARBA00004141"/>
    </source>
</evidence>
<keyword evidence="7" id="KW-0325">Glycoprotein</keyword>
<dbReference type="Gene3D" id="3.40.50.2300">
    <property type="match status" value="2"/>
</dbReference>
<protein>
    <submittedName>
        <fullName evidence="12">Gamma-aminobutyric acid type B receptor subunit 1</fullName>
    </submittedName>
</protein>
<feature type="transmembrane region" description="Helical" evidence="9">
    <location>
        <begin position="693"/>
        <end position="710"/>
    </location>
</feature>
<dbReference type="GO" id="GO:0004965">
    <property type="term" value="F:G protein-coupled GABA receptor activity"/>
    <property type="evidence" value="ECO:0007669"/>
    <property type="project" value="InterPro"/>
</dbReference>
<dbReference type="PROSITE" id="PS50259">
    <property type="entry name" value="G_PROTEIN_RECEP_F3_4"/>
    <property type="match status" value="1"/>
</dbReference>
<keyword evidence="4" id="KW-0297">G-protein coupled receptor</keyword>
<dbReference type="PANTHER" id="PTHR10519:SF20">
    <property type="entry name" value="G-PROTEIN COUPLED RECEPTOR 156-RELATED"/>
    <property type="match status" value="1"/>
</dbReference>
<keyword evidence="13" id="KW-1185">Reference proteome</keyword>
<keyword evidence="10" id="KW-0732">Signal</keyword>
<feature type="domain" description="G-protein coupled receptors family 3 profile" evidence="11">
    <location>
        <begin position="552"/>
        <end position="748"/>
    </location>
</feature>
<keyword evidence="3 9" id="KW-1133">Transmembrane helix</keyword>
<dbReference type="InterPro" id="IPR028082">
    <property type="entry name" value="Peripla_BP_I"/>
</dbReference>
<dbReference type="SUPFAM" id="SSF53822">
    <property type="entry name" value="Periplasmic binding protein-like I"/>
    <property type="match status" value="1"/>
</dbReference>
<evidence type="ECO:0000313" key="12">
    <source>
        <dbReference type="EMBL" id="CAI8015833.1"/>
    </source>
</evidence>
<dbReference type="InterPro" id="IPR001828">
    <property type="entry name" value="ANF_lig-bd_rcpt"/>
</dbReference>
<evidence type="ECO:0000256" key="3">
    <source>
        <dbReference type="ARBA" id="ARBA00022989"/>
    </source>
</evidence>
<evidence type="ECO:0000313" key="13">
    <source>
        <dbReference type="Proteomes" id="UP001174909"/>
    </source>
</evidence>
<proteinExistence type="predicted"/>
<accession>A0AA35WC27</accession>
<evidence type="ECO:0000259" key="11">
    <source>
        <dbReference type="PROSITE" id="PS50259"/>
    </source>
</evidence>
<dbReference type="EMBL" id="CASHTH010001467">
    <property type="protein sequence ID" value="CAI8015833.1"/>
    <property type="molecule type" value="Genomic_DNA"/>
</dbReference>
<dbReference type="Pfam" id="PF01094">
    <property type="entry name" value="ANF_receptor"/>
    <property type="match status" value="1"/>
</dbReference>
<keyword evidence="2 9" id="KW-0812">Transmembrane</keyword>